<dbReference type="InterPro" id="IPR012334">
    <property type="entry name" value="Pectin_lyas_fold"/>
</dbReference>
<evidence type="ECO:0000256" key="4">
    <source>
        <dbReference type="ARBA" id="ARBA00022525"/>
    </source>
</evidence>
<evidence type="ECO:0000256" key="8">
    <source>
        <dbReference type="RuleBase" id="RU361169"/>
    </source>
</evidence>
<dbReference type="InterPro" id="IPR011050">
    <property type="entry name" value="Pectin_lyase_fold/virulence"/>
</dbReference>
<keyword evidence="3" id="KW-0134">Cell wall</keyword>
<keyword evidence="5 8" id="KW-0378">Hydrolase</keyword>
<keyword evidence="6 8" id="KW-0326">Glycosidase</keyword>
<evidence type="ECO:0000256" key="7">
    <source>
        <dbReference type="ARBA" id="ARBA00023316"/>
    </source>
</evidence>
<dbReference type="AlphaFoldDB" id="A0A4D6MTZ7"/>
<keyword evidence="7" id="KW-0961">Cell wall biogenesis/degradation</keyword>
<reference evidence="10 11" key="1">
    <citation type="submission" date="2019-04" db="EMBL/GenBank/DDBJ databases">
        <title>An improved genome assembly and genetic linkage map for asparagus bean, Vigna unguiculata ssp. sesquipedialis.</title>
        <authorList>
            <person name="Xia Q."/>
            <person name="Zhang R."/>
            <person name="Dong Y."/>
        </authorList>
    </citation>
    <scope>NUCLEOTIDE SEQUENCE [LARGE SCALE GENOMIC DNA]</scope>
    <source>
        <tissue evidence="10">Leaf</tissue>
    </source>
</reference>
<sequence>MRSLIICGLILAFVSPCICVVFNSTTNAYNVIDFGAKGNGKTDDSQAFLRAWESTCGAEEMGTLIIPSNYEFLLSPLILKGPCKASSVQIQIQGKLVAPAKKKWRSYYFTWILITNVNGLIVDGSEGSLHGSGSTWWSCKHCRRPSLYITNLNKCDELISIGSLGRGNAMTAEQIYVQNCSFTRTTNGARIKTFPNGPGYARAITFEQITLIKAGNPIVINQFYNDPSTWGEVEVSEITFRDFNGTSAYDKAITLNCDPQGCFNITLDQINIVSSKGGKRVYCSGRNVHGTATSTYPNCSCLSS</sequence>
<comment type="subcellular location">
    <subcellularLocation>
        <location evidence="1">Secreted</location>
        <location evidence="1">Cell wall</location>
    </subcellularLocation>
</comment>
<evidence type="ECO:0000256" key="3">
    <source>
        <dbReference type="ARBA" id="ARBA00022512"/>
    </source>
</evidence>
<feature type="chain" id="PRO_5020042000" evidence="9">
    <location>
        <begin position="20"/>
        <end position="304"/>
    </location>
</feature>
<dbReference type="Proteomes" id="UP000501690">
    <property type="component" value="Linkage Group LG8"/>
</dbReference>
<dbReference type="PANTHER" id="PTHR31375">
    <property type="match status" value="1"/>
</dbReference>
<evidence type="ECO:0000256" key="9">
    <source>
        <dbReference type="SAM" id="SignalP"/>
    </source>
</evidence>
<organism evidence="10 11">
    <name type="scientific">Vigna unguiculata</name>
    <name type="common">Cowpea</name>
    <dbReference type="NCBI Taxonomy" id="3917"/>
    <lineage>
        <taxon>Eukaryota</taxon>
        <taxon>Viridiplantae</taxon>
        <taxon>Streptophyta</taxon>
        <taxon>Embryophyta</taxon>
        <taxon>Tracheophyta</taxon>
        <taxon>Spermatophyta</taxon>
        <taxon>Magnoliopsida</taxon>
        <taxon>eudicotyledons</taxon>
        <taxon>Gunneridae</taxon>
        <taxon>Pentapetalae</taxon>
        <taxon>rosids</taxon>
        <taxon>fabids</taxon>
        <taxon>Fabales</taxon>
        <taxon>Fabaceae</taxon>
        <taxon>Papilionoideae</taxon>
        <taxon>50 kb inversion clade</taxon>
        <taxon>NPAAA clade</taxon>
        <taxon>indigoferoid/millettioid clade</taxon>
        <taxon>Phaseoleae</taxon>
        <taxon>Vigna</taxon>
    </lineage>
</organism>
<dbReference type="Pfam" id="PF00295">
    <property type="entry name" value="Glyco_hydro_28"/>
    <property type="match status" value="2"/>
</dbReference>
<proteinExistence type="inferred from homology"/>
<evidence type="ECO:0000313" key="10">
    <source>
        <dbReference type="EMBL" id="QCE04588.1"/>
    </source>
</evidence>
<dbReference type="GO" id="GO:0071555">
    <property type="term" value="P:cell wall organization"/>
    <property type="evidence" value="ECO:0007669"/>
    <property type="project" value="UniProtKB-KW"/>
</dbReference>
<evidence type="ECO:0000256" key="2">
    <source>
        <dbReference type="ARBA" id="ARBA00008834"/>
    </source>
</evidence>
<keyword evidence="11" id="KW-1185">Reference proteome</keyword>
<dbReference type="InterPro" id="IPR000743">
    <property type="entry name" value="Glyco_hydro_28"/>
</dbReference>
<comment type="similarity">
    <text evidence="2 8">Belongs to the glycosyl hydrolase 28 family.</text>
</comment>
<dbReference type="SUPFAM" id="SSF51126">
    <property type="entry name" value="Pectin lyase-like"/>
    <property type="match status" value="1"/>
</dbReference>
<feature type="signal peptide" evidence="9">
    <location>
        <begin position="1"/>
        <end position="19"/>
    </location>
</feature>
<dbReference type="GO" id="GO:0005975">
    <property type="term" value="P:carbohydrate metabolic process"/>
    <property type="evidence" value="ECO:0007669"/>
    <property type="project" value="InterPro"/>
</dbReference>
<protein>
    <submittedName>
        <fullName evidence="10">Polygalacturonase</fullName>
    </submittedName>
</protein>
<dbReference type="EMBL" id="CP039352">
    <property type="protein sequence ID" value="QCE04588.1"/>
    <property type="molecule type" value="Genomic_DNA"/>
</dbReference>
<keyword evidence="9" id="KW-0732">Signal</keyword>
<evidence type="ECO:0000256" key="5">
    <source>
        <dbReference type="ARBA" id="ARBA00022801"/>
    </source>
</evidence>
<keyword evidence="4" id="KW-0964">Secreted</keyword>
<dbReference type="Gene3D" id="2.160.20.10">
    <property type="entry name" value="Single-stranded right-handed beta-helix, Pectin lyase-like"/>
    <property type="match status" value="2"/>
</dbReference>
<name>A0A4D6MTZ7_VIGUN</name>
<evidence type="ECO:0000313" key="11">
    <source>
        <dbReference type="Proteomes" id="UP000501690"/>
    </source>
</evidence>
<evidence type="ECO:0000256" key="6">
    <source>
        <dbReference type="ARBA" id="ARBA00023295"/>
    </source>
</evidence>
<gene>
    <name evidence="10" type="ORF">DEO72_LG8g2624</name>
</gene>
<dbReference type="GO" id="GO:0004650">
    <property type="term" value="F:polygalacturonase activity"/>
    <property type="evidence" value="ECO:0007669"/>
    <property type="project" value="InterPro"/>
</dbReference>
<evidence type="ECO:0000256" key="1">
    <source>
        <dbReference type="ARBA" id="ARBA00004191"/>
    </source>
</evidence>
<accession>A0A4D6MTZ7</accession>